<evidence type="ECO:0000313" key="1">
    <source>
        <dbReference type="EMBL" id="KAB1222896.1"/>
    </source>
</evidence>
<organism evidence="1 2">
    <name type="scientific">Morella rubra</name>
    <name type="common">Chinese bayberry</name>
    <dbReference type="NCBI Taxonomy" id="262757"/>
    <lineage>
        <taxon>Eukaryota</taxon>
        <taxon>Viridiplantae</taxon>
        <taxon>Streptophyta</taxon>
        <taxon>Embryophyta</taxon>
        <taxon>Tracheophyta</taxon>
        <taxon>Spermatophyta</taxon>
        <taxon>Magnoliopsida</taxon>
        <taxon>eudicotyledons</taxon>
        <taxon>Gunneridae</taxon>
        <taxon>Pentapetalae</taxon>
        <taxon>rosids</taxon>
        <taxon>fabids</taxon>
        <taxon>Fagales</taxon>
        <taxon>Myricaceae</taxon>
        <taxon>Morella</taxon>
    </lineage>
</organism>
<accession>A0A6A1WEU4</accession>
<name>A0A6A1WEU4_9ROSI</name>
<dbReference type="EMBL" id="RXIC02000020">
    <property type="protein sequence ID" value="KAB1222896.1"/>
    <property type="molecule type" value="Genomic_DNA"/>
</dbReference>
<reference evidence="1 2" key="1">
    <citation type="journal article" date="2019" name="Plant Biotechnol. J.">
        <title>The red bayberry genome and genetic basis of sex determination.</title>
        <authorList>
            <person name="Jia H.M."/>
            <person name="Jia H.J."/>
            <person name="Cai Q.L."/>
            <person name="Wang Y."/>
            <person name="Zhao H.B."/>
            <person name="Yang W.F."/>
            <person name="Wang G.Y."/>
            <person name="Li Y.H."/>
            <person name="Zhan D.L."/>
            <person name="Shen Y.T."/>
            <person name="Niu Q.F."/>
            <person name="Chang L."/>
            <person name="Qiu J."/>
            <person name="Zhao L."/>
            <person name="Xie H.B."/>
            <person name="Fu W.Y."/>
            <person name="Jin J."/>
            <person name="Li X.W."/>
            <person name="Jiao Y."/>
            <person name="Zhou C.C."/>
            <person name="Tu T."/>
            <person name="Chai C.Y."/>
            <person name="Gao J.L."/>
            <person name="Fan L.J."/>
            <person name="van de Weg E."/>
            <person name="Wang J.Y."/>
            <person name="Gao Z.S."/>
        </authorList>
    </citation>
    <scope>NUCLEOTIDE SEQUENCE [LARGE SCALE GENOMIC DNA]</scope>
    <source>
        <tissue evidence="1">Leaves</tissue>
    </source>
</reference>
<evidence type="ECO:0000313" key="2">
    <source>
        <dbReference type="Proteomes" id="UP000516437"/>
    </source>
</evidence>
<sequence>MALDHSSSFFGLGRMFDEHGASGSSFPPFSEVLPSVPSLIVEGEVSYSKALMVRPEDSPLFVSPCASSVPDGGVGGEVP</sequence>
<dbReference type="AlphaFoldDB" id="A0A6A1WEU4"/>
<gene>
    <name evidence="1" type="ORF">CJ030_MR2G013614</name>
</gene>
<proteinExistence type="predicted"/>
<comment type="caution">
    <text evidence="1">The sequence shown here is derived from an EMBL/GenBank/DDBJ whole genome shotgun (WGS) entry which is preliminary data.</text>
</comment>
<dbReference type="Proteomes" id="UP000516437">
    <property type="component" value="Chromosome 2"/>
</dbReference>
<protein>
    <submittedName>
        <fullName evidence="1">Uncharacterized protein</fullName>
    </submittedName>
</protein>
<keyword evidence="2" id="KW-1185">Reference proteome</keyword>